<dbReference type="Pfam" id="PF03720">
    <property type="entry name" value="UDPG_MGDP_dh_C"/>
    <property type="match status" value="1"/>
</dbReference>
<dbReference type="GO" id="GO:0003979">
    <property type="term" value="F:UDP-glucose 6-dehydrogenase activity"/>
    <property type="evidence" value="ECO:0007669"/>
    <property type="project" value="UniProtKB-EC"/>
</dbReference>
<sequence>AMWGLAFKPETDDMREAPSLVLIDKLLNAGCKVCAYDPVAMNECKKRVGDRICYAGNMYEAVLDADVMLLVTEWQEFRLPSWAVIKKTMNRPIVFDGRNIYEKEELENLGFTYSCIGK</sequence>
<evidence type="ECO:0000313" key="2">
    <source>
        <dbReference type="EMBL" id="KAA6313799.1"/>
    </source>
</evidence>
<keyword evidence="2" id="KW-0560">Oxidoreductase</keyword>
<comment type="caution">
    <text evidence="2">The sequence shown here is derived from an EMBL/GenBank/DDBJ whole genome shotgun (WGS) entry which is preliminary data.</text>
</comment>
<protein>
    <submittedName>
        <fullName evidence="2">UDP-glucose 6-dehydrogenase TuaD</fullName>
        <ecNumber evidence="2">1.1.1.22</ecNumber>
    </submittedName>
</protein>
<organism evidence="2">
    <name type="scientific">termite gut metagenome</name>
    <dbReference type="NCBI Taxonomy" id="433724"/>
    <lineage>
        <taxon>unclassified sequences</taxon>
        <taxon>metagenomes</taxon>
        <taxon>organismal metagenomes</taxon>
    </lineage>
</organism>
<evidence type="ECO:0000259" key="1">
    <source>
        <dbReference type="SMART" id="SM00984"/>
    </source>
</evidence>
<dbReference type="SMART" id="SM00984">
    <property type="entry name" value="UDPG_MGDP_dh_C"/>
    <property type="match status" value="1"/>
</dbReference>
<dbReference type="SUPFAM" id="SSF52413">
    <property type="entry name" value="UDP-glucose/GDP-mannose dehydrogenase C-terminal domain"/>
    <property type="match status" value="1"/>
</dbReference>
<dbReference type="PANTHER" id="PTHR43750:SF3">
    <property type="entry name" value="UDP-GLUCOSE 6-DEHYDROGENASE TUAD"/>
    <property type="match status" value="1"/>
</dbReference>
<dbReference type="InterPro" id="IPR036220">
    <property type="entry name" value="UDP-Glc/GDP-Man_DH_C_sf"/>
</dbReference>
<dbReference type="AlphaFoldDB" id="A0A5J4PYM4"/>
<dbReference type="InterPro" id="IPR014027">
    <property type="entry name" value="UDP-Glc/GDP-Man_DH_C"/>
</dbReference>
<dbReference type="Gene3D" id="3.40.50.720">
    <property type="entry name" value="NAD(P)-binding Rossmann-like Domain"/>
    <property type="match status" value="1"/>
</dbReference>
<dbReference type="EMBL" id="SNRY01005914">
    <property type="protein sequence ID" value="KAA6313799.1"/>
    <property type="molecule type" value="Genomic_DNA"/>
</dbReference>
<dbReference type="GO" id="GO:0051287">
    <property type="term" value="F:NAD binding"/>
    <property type="evidence" value="ECO:0007669"/>
    <property type="project" value="InterPro"/>
</dbReference>
<feature type="domain" description="UDP-glucose/GDP-mannose dehydrogenase C-terminal" evidence="1">
    <location>
        <begin position="1"/>
        <end position="103"/>
    </location>
</feature>
<feature type="non-terminal residue" evidence="2">
    <location>
        <position position="1"/>
    </location>
</feature>
<dbReference type="EC" id="1.1.1.22" evidence="2"/>
<name>A0A5J4PYM4_9ZZZZ</name>
<reference evidence="2" key="1">
    <citation type="submission" date="2019-03" db="EMBL/GenBank/DDBJ databases">
        <title>Single cell metagenomics reveals metabolic interactions within the superorganism composed of flagellate Streblomastix strix and complex community of Bacteroidetes bacteria on its surface.</title>
        <authorList>
            <person name="Treitli S.C."/>
            <person name="Kolisko M."/>
            <person name="Husnik F."/>
            <person name="Keeling P."/>
            <person name="Hampl V."/>
        </authorList>
    </citation>
    <scope>NUCLEOTIDE SEQUENCE</scope>
    <source>
        <strain evidence="2">STM</strain>
    </source>
</reference>
<accession>A0A5J4PYM4</accession>
<gene>
    <name evidence="2" type="ORF">EZS27_035488</name>
</gene>
<dbReference type="PANTHER" id="PTHR43750">
    <property type="entry name" value="UDP-GLUCOSE 6-DEHYDROGENASE TUAD"/>
    <property type="match status" value="1"/>
</dbReference>
<proteinExistence type="predicted"/>